<proteinExistence type="predicted"/>
<organism evidence="2 3">
    <name type="scientific">Pseudovirgaria hyperparasitica</name>
    <dbReference type="NCBI Taxonomy" id="470096"/>
    <lineage>
        <taxon>Eukaryota</taxon>
        <taxon>Fungi</taxon>
        <taxon>Dikarya</taxon>
        <taxon>Ascomycota</taxon>
        <taxon>Pezizomycotina</taxon>
        <taxon>Dothideomycetes</taxon>
        <taxon>Dothideomycetes incertae sedis</taxon>
        <taxon>Acrospermales</taxon>
        <taxon>Acrospermaceae</taxon>
        <taxon>Pseudovirgaria</taxon>
    </lineage>
</organism>
<reference evidence="2" key="1">
    <citation type="journal article" date="2020" name="Stud. Mycol.">
        <title>101 Dothideomycetes genomes: a test case for predicting lifestyles and emergence of pathogens.</title>
        <authorList>
            <person name="Haridas S."/>
            <person name="Albert R."/>
            <person name="Binder M."/>
            <person name="Bloem J."/>
            <person name="Labutti K."/>
            <person name="Salamov A."/>
            <person name="Andreopoulos B."/>
            <person name="Baker S."/>
            <person name="Barry K."/>
            <person name="Bills G."/>
            <person name="Bluhm B."/>
            <person name="Cannon C."/>
            <person name="Castanera R."/>
            <person name="Culley D."/>
            <person name="Daum C."/>
            <person name="Ezra D."/>
            <person name="Gonzalez J."/>
            <person name="Henrissat B."/>
            <person name="Kuo A."/>
            <person name="Liang C."/>
            <person name="Lipzen A."/>
            <person name="Lutzoni F."/>
            <person name="Magnuson J."/>
            <person name="Mondo S."/>
            <person name="Nolan M."/>
            <person name="Ohm R."/>
            <person name="Pangilinan J."/>
            <person name="Park H.-J."/>
            <person name="Ramirez L."/>
            <person name="Alfaro M."/>
            <person name="Sun H."/>
            <person name="Tritt A."/>
            <person name="Yoshinaga Y."/>
            <person name="Zwiers L.-H."/>
            <person name="Turgeon B."/>
            <person name="Goodwin S."/>
            <person name="Spatafora J."/>
            <person name="Crous P."/>
            <person name="Grigoriev I."/>
        </authorList>
    </citation>
    <scope>NUCLEOTIDE SEQUENCE</scope>
    <source>
        <strain evidence="2">CBS 121739</strain>
    </source>
</reference>
<protein>
    <recommendedName>
        <fullName evidence="4">PCI domain-containing protein</fullName>
    </recommendedName>
</protein>
<name>A0A6A6WDW5_9PEZI</name>
<keyword evidence="3" id="KW-1185">Reference proteome</keyword>
<dbReference type="SMART" id="SM00753">
    <property type="entry name" value="PAM"/>
    <property type="match status" value="1"/>
</dbReference>
<dbReference type="GO" id="GO:0003690">
    <property type="term" value="F:double-stranded DNA binding"/>
    <property type="evidence" value="ECO:0007669"/>
    <property type="project" value="InterPro"/>
</dbReference>
<evidence type="ECO:0000313" key="3">
    <source>
        <dbReference type="Proteomes" id="UP000799437"/>
    </source>
</evidence>
<evidence type="ECO:0008006" key="4">
    <source>
        <dbReference type="Google" id="ProtNLM"/>
    </source>
</evidence>
<feature type="region of interest" description="Disordered" evidence="1">
    <location>
        <begin position="1"/>
        <end position="20"/>
    </location>
</feature>
<sequence length="884" mass="97247">MPTNKRGYVYNHGPGKATDWSESYAENCLARTGGAAGPRGPSSKTSKSRRSDAQRRDHELRSTIKNAKRRLKSQLHIPSTGLSAEQFIATVKPTVYDLDKPRPLVPEQYRDTWFNTFWNNQAPQGHIKRSGVYKLAAYFCEFVYKELEKHCKCGEIRSTSVGNFAVDWAGNIELPDSEYSDCASDYSYSSVLRLETPEIDLPDVEPEVSAAASNCFGVIGGNQAFPNICSTLPDSWWSFPPDESNPWIGDQTQNTSALANPFSSGAGPWRSSTSSFGLPAMDSGPKVTEFLKGVNNLIAARDGAQLQAWLLIEPPFANDYNQMIAELRQAYPRTEPPDGQWSTLDPKLEMRCAALLPIASQGVDDVTWGAFTKFMAQYLAYIRDVDGNDIKGAYDLLSELVGRTNGALSSPAFGEIILPTAVGYCKTLTSFSILLDKRNDIPRMIAEDGTSESLPERAANTVRVIFTTCLNDRTPVKGGRPEGKKAAIYTIANTCLKVLFAAKKVGATEQIFNNIQNASPPLSLYPAAERVTYLYYLGRFHFSTGHFYRASLALQSAFDQTPSYYPRQRRAILIHLITSNITLGRFPTHACYALPEARGLHSKFSPLIDTIRKGHLERFRRLTSLSLLNDPTLHPSPPAQWLYRHALLLPLRRTALVLVHRTLLRKIFILFGDPGDPTAQKPPNLDLAITARLFAWLEVRALRPQSQVPQEPAGVRNLNHIFGPTTALHGPEDFAAIPWSKNRFVHADLHDESPTTTTTTTTTSNNNNKPNNTTLLPHNRPPLPDVPEIEALAASLMQQGLLNGYMSHRGKKLALSGARREGGALKNGFPPVYAALVARCDADVPGWKRDEAVVANGGRGAGGGAQRFGPGMVVNLSGARPVGF</sequence>
<dbReference type="RefSeq" id="XP_033602487.1">
    <property type="nucleotide sequence ID" value="XM_033749367.1"/>
</dbReference>
<feature type="region of interest" description="Disordered" evidence="1">
    <location>
        <begin position="31"/>
        <end position="59"/>
    </location>
</feature>
<dbReference type="GeneID" id="54490421"/>
<feature type="compositionally biased region" description="Low complexity" evidence="1">
    <location>
        <begin position="754"/>
        <end position="774"/>
    </location>
</feature>
<accession>A0A6A6WDW5</accession>
<dbReference type="InterPro" id="IPR045114">
    <property type="entry name" value="Csn12-like"/>
</dbReference>
<dbReference type="AlphaFoldDB" id="A0A6A6WDW5"/>
<dbReference type="OrthoDB" id="5404651at2759"/>
<dbReference type="PANTHER" id="PTHR12732">
    <property type="entry name" value="UNCHARACTERIZED PROTEASOME COMPONENT REGION PCI-CONTAINING"/>
    <property type="match status" value="1"/>
</dbReference>
<evidence type="ECO:0000313" key="2">
    <source>
        <dbReference type="EMBL" id="KAF2760036.1"/>
    </source>
</evidence>
<dbReference type="GO" id="GO:0003723">
    <property type="term" value="F:RNA binding"/>
    <property type="evidence" value="ECO:0007669"/>
    <property type="project" value="InterPro"/>
</dbReference>
<gene>
    <name evidence="2" type="ORF">EJ05DRAFT_537209</name>
</gene>
<feature type="compositionally biased region" description="Low complexity" evidence="1">
    <location>
        <begin position="31"/>
        <end position="41"/>
    </location>
</feature>
<dbReference type="EMBL" id="ML996569">
    <property type="protein sequence ID" value="KAF2760036.1"/>
    <property type="molecule type" value="Genomic_DNA"/>
</dbReference>
<dbReference type="Proteomes" id="UP000799437">
    <property type="component" value="Unassembled WGS sequence"/>
</dbReference>
<feature type="region of interest" description="Disordered" evidence="1">
    <location>
        <begin position="751"/>
        <end position="780"/>
    </location>
</feature>
<dbReference type="PANTHER" id="PTHR12732:SF8">
    <property type="entry name" value="NUCLEAR MRNA EXPORT PROTEIN THP1"/>
    <property type="match status" value="1"/>
</dbReference>
<feature type="compositionally biased region" description="Basic and acidic residues" evidence="1">
    <location>
        <begin position="49"/>
        <end position="59"/>
    </location>
</feature>
<evidence type="ECO:0000256" key="1">
    <source>
        <dbReference type="SAM" id="MobiDB-lite"/>
    </source>
</evidence>